<comment type="subcellular location">
    <subcellularLocation>
        <location evidence="1">Nucleus</location>
    </subcellularLocation>
</comment>
<keyword evidence="2" id="KW-0539">Nucleus</keyword>
<dbReference type="Gene3D" id="4.10.240.10">
    <property type="entry name" value="Zn(2)-C6 fungal-type DNA-binding domain"/>
    <property type="match status" value="1"/>
</dbReference>
<dbReference type="OrthoDB" id="5386330at2759"/>
<dbReference type="PANTHER" id="PTHR37534:SF51">
    <property type="entry name" value="ACRIFLAVINE SENSITIVITY CONTROL PROTEIN ACR-2"/>
    <property type="match status" value="1"/>
</dbReference>
<feature type="compositionally biased region" description="Basic and acidic residues" evidence="3">
    <location>
        <begin position="70"/>
        <end position="81"/>
    </location>
</feature>
<dbReference type="PROSITE" id="PS50048">
    <property type="entry name" value="ZN2_CY6_FUNGAL_2"/>
    <property type="match status" value="1"/>
</dbReference>
<reference evidence="5 6" key="1">
    <citation type="journal article" date="2019" name="Appl. Microbiol. Biotechnol.">
        <title>Genome sequence of Isaria javanica and comparative genome analysis insights into family S53 peptidase evolution in fungal entomopathogens.</title>
        <authorList>
            <person name="Lin R."/>
            <person name="Zhang X."/>
            <person name="Xin B."/>
            <person name="Zou M."/>
            <person name="Gao Y."/>
            <person name="Qin F."/>
            <person name="Hu Q."/>
            <person name="Xie B."/>
            <person name="Cheng X."/>
        </authorList>
    </citation>
    <scope>NUCLEOTIDE SEQUENCE [LARGE SCALE GENOMIC DNA]</scope>
    <source>
        <strain evidence="5 6">IJ1G</strain>
    </source>
</reference>
<accession>A0A545UX56</accession>
<dbReference type="GO" id="GO:0000981">
    <property type="term" value="F:DNA-binding transcription factor activity, RNA polymerase II-specific"/>
    <property type="evidence" value="ECO:0007669"/>
    <property type="project" value="InterPro"/>
</dbReference>
<keyword evidence="6" id="KW-1185">Reference proteome</keyword>
<comment type="caution">
    <text evidence="5">The sequence shown here is derived from an EMBL/GenBank/DDBJ whole genome shotgun (WGS) entry which is preliminary data.</text>
</comment>
<feature type="domain" description="Zn(2)-C6 fungal-type" evidence="4">
    <location>
        <begin position="14"/>
        <end position="42"/>
    </location>
</feature>
<protein>
    <submittedName>
        <fullName evidence="5">C6 transcription factor</fullName>
    </submittedName>
</protein>
<dbReference type="InterPro" id="IPR001138">
    <property type="entry name" value="Zn2Cys6_DnaBD"/>
</dbReference>
<evidence type="ECO:0000313" key="6">
    <source>
        <dbReference type="Proteomes" id="UP000315783"/>
    </source>
</evidence>
<dbReference type="CDD" id="cd00067">
    <property type="entry name" value="GAL4"/>
    <property type="match status" value="1"/>
</dbReference>
<sequence length="632" mass="71224">MTHRRKEPVDKSQHCHTCRRQRLRCDGVRPTCNKCVARGVDCLGYGTQALLWVQPKSHHVKPAAAASKGEPARPQRQRQDGEEMVMVPADDGPTTPPPPRKKGRPKLVLMQRTESELAMPNGDGLDLTRAPKAAQLNAYLKVMKMRGFRDEYLWRRKIVLSPALDPEGYQLQRLIIDSLRYYDDHVCSDLVLFDTPTNPFRVLVEFWSYLPDVVANPLVSISAVHRISKTQSALEVAAYVPGYKYELRRNRLLSVKHPLVPVVFRHQQRMAGALAAMVADPNISEHRGLLEATTTMILCEVQQSLFGDWDKHLLGAQAIIAARGGIEAFALEKLNPVNFDLCTVMQIEVMRDIGSPSCLLRPKKDMYQDYLKHVIPIYQEGWLSAFPCTDFLMSALMRINMARYDDYQDLGGVLTKLHLRRTLLEDIVAFSPTTWLDERTAQLAHVFGSRAKEAENGGSTRSALLDLIQSLHMSVMVYAIRTLFLDQGVYALIGEADAPQGTALAERDERLRGGGGGVIDLQQVEAAALGVLDASLRRVWETERASPDWFGKFTVWPLFMLGISLDPATTPDETKDFICKSLLRLGHHMGSMAYKDAIWAMQHTWARTEKRGRRSAWLEELPLDVLPGLFFM</sequence>
<evidence type="ECO:0000256" key="1">
    <source>
        <dbReference type="ARBA" id="ARBA00004123"/>
    </source>
</evidence>
<dbReference type="GO" id="GO:0000976">
    <property type="term" value="F:transcription cis-regulatory region binding"/>
    <property type="evidence" value="ECO:0007669"/>
    <property type="project" value="TreeGrafter"/>
</dbReference>
<dbReference type="Proteomes" id="UP000315783">
    <property type="component" value="Unassembled WGS sequence"/>
</dbReference>
<evidence type="ECO:0000256" key="3">
    <source>
        <dbReference type="SAM" id="MobiDB-lite"/>
    </source>
</evidence>
<dbReference type="SMART" id="SM00066">
    <property type="entry name" value="GAL4"/>
    <property type="match status" value="1"/>
</dbReference>
<dbReference type="GO" id="GO:0045944">
    <property type="term" value="P:positive regulation of transcription by RNA polymerase II"/>
    <property type="evidence" value="ECO:0007669"/>
    <property type="project" value="TreeGrafter"/>
</dbReference>
<proteinExistence type="predicted"/>
<dbReference type="SUPFAM" id="SSF57701">
    <property type="entry name" value="Zn2/Cys6 DNA-binding domain"/>
    <property type="match status" value="1"/>
</dbReference>
<gene>
    <name evidence="5" type="ORF">IF1G_06915</name>
</gene>
<dbReference type="Pfam" id="PF11951">
    <property type="entry name" value="Fungal_trans_2"/>
    <property type="match status" value="1"/>
</dbReference>
<evidence type="ECO:0000313" key="5">
    <source>
        <dbReference type="EMBL" id="TQV94036.1"/>
    </source>
</evidence>
<organism evidence="5 6">
    <name type="scientific">Cordyceps javanica</name>
    <dbReference type="NCBI Taxonomy" id="43265"/>
    <lineage>
        <taxon>Eukaryota</taxon>
        <taxon>Fungi</taxon>
        <taxon>Dikarya</taxon>
        <taxon>Ascomycota</taxon>
        <taxon>Pezizomycotina</taxon>
        <taxon>Sordariomycetes</taxon>
        <taxon>Hypocreomycetidae</taxon>
        <taxon>Hypocreales</taxon>
        <taxon>Cordycipitaceae</taxon>
        <taxon>Cordyceps</taxon>
    </lineage>
</organism>
<dbReference type="GO" id="GO:0008270">
    <property type="term" value="F:zinc ion binding"/>
    <property type="evidence" value="ECO:0007669"/>
    <property type="project" value="InterPro"/>
</dbReference>
<name>A0A545UX56_9HYPO</name>
<dbReference type="AlphaFoldDB" id="A0A545UX56"/>
<dbReference type="PANTHER" id="PTHR37534">
    <property type="entry name" value="TRANSCRIPTIONAL ACTIVATOR PROTEIN UGA3"/>
    <property type="match status" value="1"/>
</dbReference>
<dbReference type="EMBL" id="SPUK01000010">
    <property type="protein sequence ID" value="TQV94036.1"/>
    <property type="molecule type" value="Genomic_DNA"/>
</dbReference>
<dbReference type="InterPro" id="IPR036864">
    <property type="entry name" value="Zn2-C6_fun-type_DNA-bd_sf"/>
</dbReference>
<evidence type="ECO:0000259" key="4">
    <source>
        <dbReference type="PROSITE" id="PS50048"/>
    </source>
</evidence>
<evidence type="ECO:0000256" key="2">
    <source>
        <dbReference type="ARBA" id="ARBA00023242"/>
    </source>
</evidence>
<dbReference type="Pfam" id="PF00172">
    <property type="entry name" value="Zn_clus"/>
    <property type="match status" value="1"/>
</dbReference>
<feature type="region of interest" description="Disordered" evidence="3">
    <location>
        <begin position="61"/>
        <end position="106"/>
    </location>
</feature>
<dbReference type="InterPro" id="IPR021858">
    <property type="entry name" value="Fun_TF"/>
</dbReference>
<dbReference type="GO" id="GO:0005634">
    <property type="term" value="C:nucleus"/>
    <property type="evidence" value="ECO:0007669"/>
    <property type="project" value="UniProtKB-SubCell"/>
</dbReference>